<protein>
    <submittedName>
        <fullName evidence="3">Probable ribonuclease 11 isoform X3</fullName>
    </submittedName>
</protein>
<reference evidence="3" key="1">
    <citation type="submission" date="2025-08" db="UniProtKB">
        <authorList>
            <consortium name="RefSeq"/>
        </authorList>
    </citation>
    <scope>IDENTIFICATION</scope>
    <source>
        <tissue evidence="3">Blood</tissue>
    </source>
</reference>
<gene>
    <name evidence="3" type="primary">RNASE11</name>
</gene>
<feature type="compositionally biased region" description="Polar residues" evidence="1">
    <location>
        <begin position="23"/>
        <end position="34"/>
    </location>
</feature>
<evidence type="ECO:0000313" key="3">
    <source>
        <dbReference type="RefSeq" id="XP_053080218.1"/>
    </source>
</evidence>
<evidence type="ECO:0000313" key="2">
    <source>
        <dbReference type="Proteomes" id="UP001652583"/>
    </source>
</evidence>
<dbReference type="GeneID" id="106971405"/>
<accession>A0ABM3Q8G6</accession>
<dbReference type="Proteomes" id="UP001652583">
    <property type="component" value="Chromosome B3"/>
</dbReference>
<feature type="region of interest" description="Disordered" evidence="1">
    <location>
        <begin position="1"/>
        <end position="34"/>
    </location>
</feature>
<proteinExistence type="predicted"/>
<name>A0ABM3Q8G6_ACIJB</name>
<dbReference type="RefSeq" id="XP_053080218.1">
    <property type="nucleotide sequence ID" value="XM_053224243.1"/>
</dbReference>
<evidence type="ECO:0000256" key="1">
    <source>
        <dbReference type="SAM" id="MobiDB-lite"/>
    </source>
</evidence>
<organism evidence="2 3">
    <name type="scientific">Acinonyx jubatus</name>
    <name type="common">Cheetah</name>
    <dbReference type="NCBI Taxonomy" id="32536"/>
    <lineage>
        <taxon>Eukaryota</taxon>
        <taxon>Metazoa</taxon>
        <taxon>Chordata</taxon>
        <taxon>Craniata</taxon>
        <taxon>Vertebrata</taxon>
        <taxon>Euteleostomi</taxon>
        <taxon>Mammalia</taxon>
        <taxon>Eutheria</taxon>
        <taxon>Laurasiatheria</taxon>
        <taxon>Carnivora</taxon>
        <taxon>Feliformia</taxon>
        <taxon>Felidae</taxon>
        <taxon>Felinae</taxon>
        <taxon>Acinonyx</taxon>
    </lineage>
</organism>
<keyword evidence="2" id="KW-1185">Reference proteome</keyword>
<sequence>MWNMACTGASGLSATTAPPPNPHSVSPSKFTTGQQRRCVKQEAYGQGRQVLTSSEKRELLLHEIIEMLWSPKTILIKKN</sequence>